<protein>
    <submittedName>
        <fullName evidence="2">Uncharacterized protein</fullName>
    </submittedName>
</protein>
<feature type="non-terminal residue" evidence="2">
    <location>
        <position position="300"/>
    </location>
</feature>
<dbReference type="AlphaFoldDB" id="A0AAE0KVF4"/>
<keyword evidence="3" id="KW-1185">Reference proteome</keyword>
<evidence type="ECO:0000256" key="1">
    <source>
        <dbReference type="SAM" id="Phobius"/>
    </source>
</evidence>
<reference evidence="2 3" key="1">
    <citation type="journal article" date="2015" name="Genome Biol. Evol.">
        <title>Comparative Genomics of a Bacterivorous Green Alga Reveals Evolutionary Causalities and Consequences of Phago-Mixotrophic Mode of Nutrition.</title>
        <authorList>
            <person name="Burns J.A."/>
            <person name="Paasch A."/>
            <person name="Narechania A."/>
            <person name="Kim E."/>
        </authorList>
    </citation>
    <scope>NUCLEOTIDE SEQUENCE [LARGE SCALE GENOMIC DNA]</scope>
    <source>
        <strain evidence="2 3">PLY_AMNH</strain>
    </source>
</reference>
<feature type="transmembrane region" description="Helical" evidence="1">
    <location>
        <begin position="58"/>
        <end position="77"/>
    </location>
</feature>
<organism evidence="2 3">
    <name type="scientific">Cymbomonas tetramitiformis</name>
    <dbReference type="NCBI Taxonomy" id="36881"/>
    <lineage>
        <taxon>Eukaryota</taxon>
        <taxon>Viridiplantae</taxon>
        <taxon>Chlorophyta</taxon>
        <taxon>Pyramimonadophyceae</taxon>
        <taxon>Pyramimonadales</taxon>
        <taxon>Pyramimonadaceae</taxon>
        <taxon>Cymbomonas</taxon>
    </lineage>
</organism>
<keyword evidence="1" id="KW-0812">Transmembrane</keyword>
<keyword evidence="1" id="KW-1133">Transmembrane helix</keyword>
<proteinExistence type="predicted"/>
<evidence type="ECO:0000313" key="2">
    <source>
        <dbReference type="EMBL" id="KAK3262203.1"/>
    </source>
</evidence>
<feature type="non-terminal residue" evidence="2">
    <location>
        <position position="1"/>
    </location>
</feature>
<dbReference type="EMBL" id="LGRX02016391">
    <property type="protein sequence ID" value="KAK3262203.1"/>
    <property type="molecule type" value="Genomic_DNA"/>
</dbReference>
<evidence type="ECO:0000313" key="3">
    <source>
        <dbReference type="Proteomes" id="UP001190700"/>
    </source>
</evidence>
<accession>A0AAE0KVF4</accession>
<dbReference type="Proteomes" id="UP001190700">
    <property type="component" value="Unassembled WGS sequence"/>
</dbReference>
<keyword evidence="1" id="KW-0472">Membrane</keyword>
<gene>
    <name evidence="2" type="ORF">CYMTET_28926</name>
</gene>
<comment type="caution">
    <text evidence="2">The sequence shown here is derived from an EMBL/GenBank/DDBJ whole genome shotgun (WGS) entry which is preliminary data.</text>
</comment>
<name>A0AAE0KVF4_9CHLO</name>
<sequence length="300" mass="34134">PTDETRKLSLYNRLDPIFYAAVKYKPVEGVVMGSLFLSKMRETARVNRRSATMQSHSWLACVVPMLALSVFIIPPLYQTFFEEGLTHSSGYAKGVLKDSSLSFQRAMTCSMSMHTGLWVRRLSSHKCRVPQTTFAYCDDRVNASFNSGQRIPRRLADSSHKRGLPAAWAWPKQLARKCGVQSLDHSNASRLLQDKWIALVGDSVTRFLYAAFLRLLTTTGDEQIRFRHQSFEHEMPCNVRLSFTWAPYPENITAQVEDWQATGMQPDALILGGGLWPILHIGRAELFRAEINILRQVLLR</sequence>
<feature type="transmembrane region" description="Helical" evidence="1">
    <location>
        <begin position="17"/>
        <end position="37"/>
    </location>
</feature>